<evidence type="ECO:0000313" key="2">
    <source>
        <dbReference type="Proteomes" id="UP000030111"/>
    </source>
</evidence>
<dbReference type="RefSeq" id="WP_026991769.1">
    <property type="nucleotide sequence ID" value="NZ_JRLY01000004.1"/>
</dbReference>
<reference evidence="1 2" key="1">
    <citation type="submission" date="2013-09" db="EMBL/GenBank/DDBJ databases">
        <authorList>
            <person name="Zeng Z."/>
            <person name="Chen C."/>
        </authorList>
    </citation>
    <scope>NUCLEOTIDE SEQUENCE [LARGE SCALE GENOMIC DNA]</scope>
    <source>
        <strain evidence="1 2">WB 4.1-42</strain>
    </source>
</reference>
<protein>
    <submittedName>
        <fullName evidence="1">Uncharacterized protein</fullName>
    </submittedName>
</protein>
<keyword evidence="2" id="KW-1185">Reference proteome</keyword>
<dbReference type="Proteomes" id="UP000030111">
    <property type="component" value="Unassembled WGS sequence"/>
</dbReference>
<organism evidence="1 2">
    <name type="scientific">Flavobacterium subsaxonicum WB 4.1-42 = DSM 21790</name>
    <dbReference type="NCBI Taxonomy" id="1121898"/>
    <lineage>
        <taxon>Bacteria</taxon>
        <taxon>Pseudomonadati</taxon>
        <taxon>Bacteroidota</taxon>
        <taxon>Flavobacteriia</taxon>
        <taxon>Flavobacteriales</taxon>
        <taxon>Flavobacteriaceae</taxon>
        <taxon>Flavobacterium</taxon>
    </lineage>
</organism>
<accession>A0A0A2MQF9</accession>
<sequence>MTGNIYLDDLYNSVSKIDQVFITFDTYIGLEKGENISDNPFFQAEIEKNNADEYILRFLESQKNIREHSLERNFCYQLYYRWYSIVNGTGHKYSSLNLNGEINKANLTLPLKNYENLKNLSLFEKIKENGLIDQTYFVPDFVLHGGQDNINHQTLIAEVKLNENLKSGNFEKDFYKLAIYQKLYQFKSCCFIILKMNIKELLTELKKVDTDTVDKKSFWFILKNVNNTLILCLDDLV</sequence>
<comment type="caution">
    <text evidence="1">The sequence shown here is derived from an EMBL/GenBank/DDBJ whole genome shotgun (WGS) entry which is preliminary data.</text>
</comment>
<dbReference type="EMBL" id="JRLY01000004">
    <property type="protein sequence ID" value="KGO93653.1"/>
    <property type="molecule type" value="Genomic_DNA"/>
</dbReference>
<dbReference type="AlphaFoldDB" id="A0A0A2MQF9"/>
<dbReference type="OrthoDB" id="5782056at2"/>
<dbReference type="STRING" id="1121898.GCA_000422725_00302"/>
<gene>
    <name evidence="1" type="ORF">Q766_06740</name>
</gene>
<evidence type="ECO:0000313" key="1">
    <source>
        <dbReference type="EMBL" id="KGO93653.1"/>
    </source>
</evidence>
<name>A0A0A2MQF9_9FLAO</name>
<proteinExistence type="predicted"/>